<dbReference type="SUPFAM" id="SSF64182">
    <property type="entry name" value="DHH phosphoesterases"/>
    <property type="match status" value="1"/>
</dbReference>
<evidence type="ECO:0000256" key="7">
    <source>
        <dbReference type="PIRSR" id="PIRSR026583-50"/>
    </source>
</evidence>
<evidence type="ECO:0000256" key="5">
    <source>
        <dbReference type="ARBA" id="ARBA00023136"/>
    </source>
</evidence>
<comment type="similarity">
    <text evidence="6">Belongs to the GdpP/PdeA phosphodiesterase family.</text>
</comment>
<dbReference type="Pfam" id="PF01368">
    <property type="entry name" value="DHH"/>
    <property type="match status" value="1"/>
</dbReference>
<evidence type="ECO:0000256" key="8">
    <source>
        <dbReference type="SAM" id="Phobius"/>
    </source>
</evidence>
<evidence type="ECO:0000256" key="4">
    <source>
        <dbReference type="ARBA" id="ARBA00022989"/>
    </source>
</evidence>
<dbReference type="EC" id="3.1.4.-" evidence="6"/>
<evidence type="ECO:0000259" key="10">
    <source>
        <dbReference type="Pfam" id="PF02272"/>
    </source>
</evidence>
<dbReference type="InterPro" id="IPR038763">
    <property type="entry name" value="DHH_sf"/>
</dbReference>
<feature type="binding site" evidence="7">
    <location>
        <position position="351"/>
    </location>
    <ligand>
        <name>Mn(2+)</name>
        <dbReference type="ChEBI" id="CHEBI:29035"/>
        <label>1</label>
    </ligand>
</feature>
<evidence type="ECO:0000313" key="12">
    <source>
        <dbReference type="EMBL" id="CQR69997.1"/>
    </source>
</evidence>
<comment type="subcellular location">
    <subcellularLocation>
        <location evidence="1">Cell membrane</location>
        <topology evidence="1">Multi-pass membrane protein</topology>
    </subcellularLocation>
</comment>
<feature type="binding site" evidence="7">
    <location>
        <position position="353"/>
    </location>
    <ligand>
        <name>Mn(2+)</name>
        <dbReference type="ChEBI" id="CHEBI:29035"/>
        <label>2</label>
    </ligand>
</feature>
<keyword evidence="2 6" id="KW-1003">Cell membrane</keyword>
<keyword evidence="13" id="KW-1185">Reference proteome</keyword>
<feature type="binding site" evidence="7">
    <location>
        <position position="420"/>
    </location>
    <ligand>
        <name>Mn(2+)</name>
        <dbReference type="ChEBI" id="CHEBI:29035"/>
        <label>2</label>
    </ligand>
</feature>
<dbReference type="Pfam" id="PF02272">
    <property type="entry name" value="DHHA1"/>
    <property type="match status" value="1"/>
</dbReference>
<dbReference type="InterPro" id="IPR001667">
    <property type="entry name" value="DDH_dom"/>
</dbReference>
<keyword evidence="7" id="KW-0464">Manganese</keyword>
<feature type="domain" description="DHHA1" evidence="10">
    <location>
        <begin position="567"/>
        <end position="652"/>
    </location>
</feature>
<feature type="binding site" evidence="7">
    <location>
        <position position="420"/>
    </location>
    <ligand>
        <name>Mn(2+)</name>
        <dbReference type="ChEBI" id="CHEBI:29035"/>
        <label>1</label>
    </ligand>
</feature>
<dbReference type="Proteomes" id="UP000049855">
    <property type="component" value="Unassembled WGS sequence"/>
</dbReference>
<feature type="binding site" evidence="7">
    <location>
        <position position="347"/>
    </location>
    <ligand>
        <name>Mn(2+)</name>
        <dbReference type="ChEBI" id="CHEBI:29035"/>
        <label>1</label>
    </ligand>
</feature>
<keyword evidence="7" id="KW-0479">Metal-binding</keyword>
<sequence>MPQGPSFWFDTRIYLAVTTVFVLIISYYNPYAAALGAVLLYILYLYGRERYSARQREVKNYLETMGRCVDTAAAQVFNKLPLAIVIIDDQGSIHWRNKLLTEWVTEPVELGQSLLKIWPTLPLDKIAGKDGQIKFSVGTCHYEIIYRVAEPTALTVLYVSDVTEFEADREAGNRIQTVLAYIQIDNYSDALTGLTESQRTAILGEVNRMLAEWMTEMDGHLKKYTEDTYIAVVTRYALDRLMTGDKFEILDRIRGIQAGNKIPVTLSIGAATGENSMAELGQRAQAGLDLALSRGGDQAAVNISGKVQFFGGKAKAVEKNTRVKARIVAQAIRELIDQADSIVVMGHTGEDFDSLGAALGVAKMVRHMGKQVKIVVSQPGMAIDKLSELLLDYEEYRDLFISPMQAGLLVNPRALVFVVDTHRPELAAAPDVLARAERTVIIDHHRRAETIIANTLLVYLEPSASSTSELVTELLGYFDDKIELNRLEASALYAGLVVDTKNFAVQTGVRTFEAASYLRRSGADPTLVRHLFRVDFETIKSQATIIENTEMPHDGVVIAVCPVDIRNAQVTAAQTADMLLNIEGVRVSFVLFNIEDGIGISARSAGDLNVQVIMEQLGGGGHQSVAGAKIKNMDAKTAKAKLIEIVDSYIKESATHESNTAARSEKTR</sequence>
<gene>
    <name evidence="12" type="ORF">SpAn4DRAFT_4862</name>
</gene>
<dbReference type="PANTHER" id="PTHR47618:SF2">
    <property type="entry name" value="CYCLIC-DI-AMP PHOSPHODIESTERASE GDPP"/>
    <property type="match status" value="1"/>
</dbReference>
<dbReference type="RefSeq" id="WP_021168265.1">
    <property type="nucleotide sequence ID" value="NZ_CTRP01000001.1"/>
</dbReference>
<dbReference type="Pfam" id="PF21370">
    <property type="entry name" value="PAS_GdpP"/>
    <property type="match status" value="1"/>
</dbReference>
<feature type="domain" description="DDH" evidence="9">
    <location>
        <begin position="341"/>
        <end position="495"/>
    </location>
</feature>
<dbReference type="AlphaFoldDB" id="A0A0U1KRE1"/>
<dbReference type="Gene3D" id="3.30.450.20">
    <property type="entry name" value="PAS domain"/>
    <property type="match status" value="1"/>
</dbReference>
<dbReference type="InterPro" id="IPR003156">
    <property type="entry name" value="DHHA1_dom"/>
</dbReference>
<dbReference type="GO" id="GO:0106409">
    <property type="term" value="F:cyclic-di-AMP phosphodiesterase activity"/>
    <property type="evidence" value="ECO:0007669"/>
    <property type="project" value="RHEA"/>
</dbReference>
<dbReference type="EMBL" id="CTRP01000001">
    <property type="protein sequence ID" value="CQR69997.1"/>
    <property type="molecule type" value="Genomic_DNA"/>
</dbReference>
<dbReference type="InterPro" id="IPR014528">
    <property type="entry name" value="GdpP/PdeA"/>
</dbReference>
<protein>
    <recommendedName>
        <fullName evidence="6">Cyclic-di-AMP phosphodiesterase</fullName>
        <ecNumber evidence="6">3.1.4.-</ecNumber>
    </recommendedName>
</protein>
<feature type="binding site" evidence="7">
    <location>
        <position position="444"/>
    </location>
    <ligand>
        <name>Mn(2+)</name>
        <dbReference type="ChEBI" id="CHEBI:29035"/>
        <label>2</label>
    </ligand>
</feature>
<keyword evidence="6" id="KW-0378">Hydrolase</keyword>
<name>A0A0U1KRE1_9FIRM</name>
<feature type="binding site" evidence="7">
    <location>
        <position position="499"/>
    </location>
    <ligand>
        <name>Mn(2+)</name>
        <dbReference type="ChEBI" id="CHEBI:29035"/>
        <label>2</label>
    </ligand>
</feature>
<evidence type="ECO:0000259" key="9">
    <source>
        <dbReference type="Pfam" id="PF01368"/>
    </source>
</evidence>
<keyword evidence="5 6" id="KW-0472">Membrane</keyword>
<dbReference type="PIRSF" id="PIRSF026583">
    <property type="entry name" value="YybT"/>
    <property type="match status" value="1"/>
</dbReference>
<reference evidence="13" key="1">
    <citation type="submission" date="2015-03" db="EMBL/GenBank/DDBJ databases">
        <authorList>
            <person name="Nijsse Bart"/>
        </authorList>
    </citation>
    <scope>NUCLEOTIDE SEQUENCE [LARGE SCALE GENOMIC DNA]</scope>
</reference>
<evidence type="ECO:0000256" key="1">
    <source>
        <dbReference type="ARBA" id="ARBA00004651"/>
    </source>
</evidence>
<organism evidence="12 13">
    <name type="scientific">Sporomusa ovata</name>
    <dbReference type="NCBI Taxonomy" id="2378"/>
    <lineage>
        <taxon>Bacteria</taxon>
        <taxon>Bacillati</taxon>
        <taxon>Bacillota</taxon>
        <taxon>Negativicutes</taxon>
        <taxon>Selenomonadales</taxon>
        <taxon>Sporomusaceae</taxon>
        <taxon>Sporomusa</taxon>
    </lineage>
</organism>
<evidence type="ECO:0000259" key="11">
    <source>
        <dbReference type="Pfam" id="PF21370"/>
    </source>
</evidence>
<keyword evidence="3 8" id="KW-0812">Transmembrane</keyword>
<evidence type="ECO:0000256" key="3">
    <source>
        <dbReference type="ARBA" id="ARBA00022692"/>
    </source>
</evidence>
<comment type="catalytic activity">
    <reaction evidence="6">
        <text>3',3'-c-di-AMP + H2O = 5'-O-phosphonoadenylyl-(3'-&gt;5')-adenosine + H(+)</text>
        <dbReference type="Rhea" id="RHEA:54420"/>
        <dbReference type="ChEBI" id="CHEBI:15377"/>
        <dbReference type="ChEBI" id="CHEBI:15378"/>
        <dbReference type="ChEBI" id="CHEBI:71500"/>
        <dbReference type="ChEBI" id="CHEBI:138171"/>
    </reaction>
</comment>
<dbReference type="InterPro" id="IPR049553">
    <property type="entry name" value="GdpP-like_PAS"/>
</dbReference>
<proteinExistence type="inferred from homology"/>
<keyword evidence="4 8" id="KW-1133">Transmembrane helix</keyword>
<accession>A0A0U1KRE1</accession>
<dbReference type="GO" id="GO:0046872">
    <property type="term" value="F:metal ion binding"/>
    <property type="evidence" value="ECO:0007669"/>
    <property type="project" value="UniProtKB-KW"/>
</dbReference>
<dbReference type="GO" id="GO:0016787">
    <property type="term" value="F:hydrolase activity"/>
    <property type="evidence" value="ECO:0007669"/>
    <property type="project" value="UniProtKB-UniRule"/>
</dbReference>
<evidence type="ECO:0000256" key="6">
    <source>
        <dbReference type="PIRNR" id="PIRNR026583"/>
    </source>
</evidence>
<dbReference type="PANTHER" id="PTHR47618">
    <property type="entry name" value="BIFUNCTIONAL OLIGORIBONUCLEASE AND PAP PHOSPHATASE NRNA"/>
    <property type="match status" value="1"/>
</dbReference>
<dbReference type="Gene3D" id="3.90.1640.10">
    <property type="entry name" value="inorganic pyrophosphatase (n-terminal core)"/>
    <property type="match status" value="1"/>
</dbReference>
<feature type="transmembrane region" description="Helical" evidence="8">
    <location>
        <begin position="7"/>
        <end position="25"/>
    </location>
</feature>
<dbReference type="GO" id="GO:0005886">
    <property type="term" value="C:plasma membrane"/>
    <property type="evidence" value="ECO:0007669"/>
    <property type="project" value="UniProtKB-SubCell"/>
</dbReference>
<comment type="function">
    <text evidence="6">Has phosphodiesterase (PDE) activity against cyclic-di-AMP (c-di-AMP).</text>
</comment>
<feature type="domain" description="Cyclic-di-AMP phosphodiesterase GdpP-like PAS" evidence="11">
    <location>
        <begin position="71"/>
        <end position="162"/>
    </location>
</feature>
<dbReference type="Gene3D" id="3.10.310.30">
    <property type="match status" value="1"/>
</dbReference>
<dbReference type="Pfam" id="PF24898">
    <property type="entry name" value="GGDEF_GdpP"/>
    <property type="match status" value="1"/>
</dbReference>
<dbReference type="GO" id="GO:0003676">
    <property type="term" value="F:nucleic acid binding"/>
    <property type="evidence" value="ECO:0007669"/>
    <property type="project" value="UniProtKB-UniRule"/>
</dbReference>
<evidence type="ECO:0000313" key="13">
    <source>
        <dbReference type="Proteomes" id="UP000049855"/>
    </source>
</evidence>
<dbReference type="FunFam" id="3.90.1640.10:FF:000002">
    <property type="entry name" value="Cyclic-di-AMP phosphodiesterase"/>
    <property type="match status" value="1"/>
</dbReference>
<evidence type="ECO:0000256" key="2">
    <source>
        <dbReference type="ARBA" id="ARBA00022475"/>
    </source>
</evidence>
<dbReference type="InterPro" id="IPR051319">
    <property type="entry name" value="Oligoribo/pAp-PDE_c-di-AMP_PDE"/>
</dbReference>
<comment type="cofactor">
    <cofactor evidence="7">
        <name>Mn(2+)</name>
        <dbReference type="ChEBI" id="CHEBI:29035"/>
    </cofactor>
    <text evidence="7">For phosphodiesterase activity, probably binds 2 Mn(2+) per subunit.</text>
</comment>